<evidence type="ECO:0000313" key="2">
    <source>
        <dbReference type="EMBL" id="JAC82180.1"/>
    </source>
</evidence>
<accession>A0A061SH46</accession>
<dbReference type="AlphaFoldDB" id="A0A061SH46"/>
<proteinExistence type="predicted"/>
<evidence type="ECO:0000256" key="1">
    <source>
        <dbReference type="SAM" id="MobiDB-lite"/>
    </source>
</evidence>
<protein>
    <submittedName>
        <fullName evidence="2">Protein tyrosine</fullName>
    </submittedName>
</protein>
<gene>
    <name evidence="2" type="ORF">TSPGSL018_6294</name>
</gene>
<feature type="region of interest" description="Disordered" evidence="1">
    <location>
        <begin position="123"/>
        <end position="173"/>
    </location>
</feature>
<name>A0A061SH46_9CHLO</name>
<sequence>MLWLALPTIKVLSARGLFPASAFSLHKAPPLIPVRRRALPSLCLSPASGKPPLLRPLSPSSAVSLLPFSLRSPLSHLQPSSAHRSRPHPQCAPLRGIFSQAVPNPSLHHNAFRLQRLAPRSLLGTSHAPRPFPAPHPLRSRRAVRSAGTTKASASDSPPSSHDPRMASGASGL</sequence>
<organism evidence="2">
    <name type="scientific">Tetraselmis sp. GSL018</name>
    <dbReference type="NCBI Taxonomy" id="582737"/>
    <lineage>
        <taxon>Eukaryota</taxon>
        <taxon>Viridiplantae</taxon>
        <taxon>Chlorophyta</taxon>
        <taxon>core chlorophytes</taxon>
        <taxon>Chlorodendrophyceae</taxon>
        <taxon>Chlorodendrales</taxon>
        <taxon>Chlorodendraceae</taxon>
        <taxon>Tetraselmis</taxon>
    </lineage>
</organism>
<dbReference type="EMBL" id="GBEZ01002917">
    <property type="protein sequence ID" value="JAC82180.1"/>
    <property type="molecule type" value="Transcribed_RNA"/>
</dbReference>
<reference evidence="2" key="1">
    <citation type="submission" date="2014-05" db="EMBL/GenBank/DDBJ databases">
        <title>The transcriptome of the halophilic microalga Tetraselmis sp. GSL018 isolated from the Great Salt Lake, Utah.</title>
        <authorList>
            <person name="Jinkerson R.E."/>
            <person name="D'Adamo S."/>
            <person name="Posewitz M.C."/>
        </authorList>
    </citation>
    <scope>NUCLEOTIDE SEQUENCE</scope>
    <source>
        <strain evidence="2">GSL018</strain>
    </source>
</reference>